<comment type="caution">
    <text evidence="4">The sequence shown here is derived from an EMBL/GenBank/DDBJ whole genome shotgun (WGS) entry which is preliminary data.</text>
</comment>
<dbReference type="PANTHER" id="PTHR42798:SF2">
    <property type="entry name" value="ABC TRANSPORTER ATP-BINDING PROTEIN MG467-RELATED"/>
    <property type="match status" value="1"/>
</dbReference>
<dbReference type="PROSITE" id="PS00211">
    <property type="entry name" value="ABC_TRANSPORTER_1"/>
    <property type="match status" value="1"/>
</dbReference>
<dbReference type="Proteomes" id="UP000029843">
    <property type="component" value="Unassembled WGS sequence"/>
</dbReference>
<evidence type="ECO:0000256" key="1">
    <source>
        <dbReference type="ARBA" id="ARBA00022741"/>
    </source>
</evidence>
<dbReference type="InterPro" id="IPR003593">
    <property type="entry name" value="AAA+_ATPase"/>
</dbReference>
<dbReference type="Pfam" id="PF00005">
    <property type="entry name" value="ABC_tran"/>
    <property type="match status" value="1"/>
</dbReference>
<dbReference type="InterPro" id="IPR017871">
    <property type="entry name" value="ABC_transporter-like_CS"/>
</dbReference>
<dbReference type="EMBL" id="JQED01000008">
    <property type="protein sequence ID" value="KGJ93653.1"/>
    <property type="molecule type" value="Genomic_DNA"/>
</dbReference>
<keyword evidence="4" id="KW-0378">Hydrolase</keyword>
<dbReference type="PROSITE" id="PS50893">
    <property type="entry name" value="ABC_TRANSPORTER_2"/>
    <property type="match status" value="1"/>
</dbReference>
<dbReference type="SMART" id="SM00382">
    <property type="entry name" value="AAA"/>
    <property type="match status" value="1"/>
</dbReference>
<dbReference type="GO" id="GO:0016887">
    <property type="term" value="F:ATP hydrolysis activity"/>
    <property type="evidence" value="ECO:0007669"/>
    <property type="project" value="InterPro"/>
</dbReference>
<feature type="domain" description="ABC transporter" evidence="3">
    <location>
        <begin position="22"/>
        <end position="252"/>
    </location>
</feature>
<accession>A0A099KVI5</accession>
<dbReference type="PATRIC" id="fig|28229.4.peg.1173"/>
<sequence>MPCSIELINVTQSFSNITNDSLTSKNINTKDKTATITLFNNLNLTIYQGQSYAITGPSGSGKSSLLMLLSGLEKPSSGQGYFTNNNHTSTLDTLRSNIGFIFQQFHLLPELTALHNVALPLKLRGDKHAIDKAKQWLEKVGLSNRSQHKPSQLSGGEQQRVAIARALVFSPKFIFADEPTGNLDQNNADEISDILFACCQEKNASLIMVTHSHALANKAQNIFSLADGVLTKASSNHATDVNELANNLLTNQKQVASC</sequence>
<dbReference type="OrthoDB" id="9801477at2"/>
<dbReference type="RefSeq" id="WP_033092942.1">
    <property type="nucleotide sequence ID" value="NZ_JQED01000008.1"/>
</dbReference>
<dbReference type="SUPFAM" id="SSF52540">
    <property type="entry name" value="P-loop containing nucleoside triphosphate hydrolases"/>
    <property type="match status" value="1"/>
</dbReference>
<keyword evidence="1" id="KW-0547">Nucleotide-binding</keyword>
<gene>
    <name evidence="4" type="ORF">ND2E_2146</name>
</gene>
<evidence type="ECO:0000313" key="5">
    <source>
        <dbReference type="Proteomes" id="UP000029843"/>
    </source>
</evidence>
<reference evidence="4 5" key="1">
    <citation type="submission" date="2014-08" db="EMBL/GenBank/DDBJ databases">
        <title>Genomic and Phenotypic Diversity of Colwellia psychrerythraea strains from Disparate Marine Basins.</title>
        <authorList>
            <person name="Techtmann S.M."/>
            <person name="Stelling S.C."/>
            <person name="Utturkar S.M."/>
            <person name="Alshibli N."/>
            <person name="Harris A."/>
            <person name="Brown S.D."/>
            <person name="Hazen T.C."/>
        </authorList>
    </citation>
    <scope>NUCLEOTIDE SEQUENCE [LARGE SCALE GENOMIC DNA]</scope>
    <source>
        <strain evidence="4 5">ND2E</strain>
    </source>
</reference>
<name>A0A099KVI5_COLPS</name>
<keyword evidence="2" id="KW-0067">ATP-binding</keyword>
<proteinExistence type="predicted"/>
<dbReference type="EC" id="3.6.3.28" evidence="4"/>
<evidence type="ECO:0000259" key="3">
    <source>
        <dbReference type="PROSITE" id="PS50893"/>
    </source>
</evidence>
<dbReference type="PANTHER" id="PTHR42798">
    <property type="entry name" value="LIPOPROTEIN-RELEASING SYSTEM ATP-BINDING PROTEIN LOLD"/>
    <property type="match status" value="1"/>
</dbReference>
<evidence type="ECO:0000256" key="2">
    <source>
        <dbReference type="ARBA" id="ARBA00022840"/>
    </source>
</evidence>
<evidence type="ECO:0000313" key="4">
    <source>
        <dbReference type="EMBL" id="KGJ93653.1"/>
    </source>
</evidence>
<dbReference type="InterPro" id="IPR003439">
    <property type="entry name" value="ABC_transporter-like_ATP-bd"/>
</dbReference>
<dbReference type="AlphaFoldDB" id="A0A099KVI5"/>
<dbReference type="Gene3D" id="3.40.50.300">
    <property type="entry name" value="P-loop containing nucleotide triphosphate hydrolases"/>
    <property type="match status" value="1"/>
</dbReference>
<dbReference type="GO" id="GO:0005524">
    <property type="term" value="F:ATP binding"/>
    <property type="evidence" value="ECO:0007669"/>
    <property type="project" value="UniProtKB-KW"/>
</dbReference>
<organism evidence="4 5">
    <name type="scientific">Colwellia psychrerythraea</name>
    <name type="common">Vibrio psychroerythus</name>
    <dbReference type="NCBI Taxonomy" id="28229"/>
    <lineage>
        <taxon>Bacteria</taxon>
        <taxon>Pseudomonadati</taxon>
        <taxon>Pseudomonadota</taxon>
        <taxon>Gammaproteobacteria</taxon>
        <taxon>Alteromonadales</taxon>
        <taxon>Colwelliaceae</taxon>
        <taxon>Colwellia</taxon>
    </lineage>
</organism>
<protein>
    <submittedName>
        <fullName evidence="4">Phosphonate-transporting ATPase</fullName>
        <ecNumber evidence="4">3.6.3.28</ecNumber>
    </submittedName>
</protein>
<dbReference type="InterPro" id="IPR027417">
    <property type="entry name" value="P-loop_NTPase"/>
</dbReference>